<gene>
    <name evidence="1" type="ORF">GCM10010987_44740</name>
</gene>
<accession>A0AA87W649</accession>
<comment type="caution">
    <text evidence="1">The sequence shown here is derived from an EMBL/GenBank/DDBJ whole genome shotgun (WGS) entry which is preliminary data.</text>
</comment>
<dbReference type="Proteomes" id="UP000625079">
    <property type="component" value="Unassembled WGS sequence"/>
</dbReference>
<proteinExistence type="predicted"/>
<sequence>MERPLGPVMAAHSKSGSFTGELQVGTCAKLPIVSEYRRAGWLNCIRQAITLSLRLERVQASAFSSDWIDGCTCHAGLNLKWYPMVQI</sequence>
<reference evidence="1" key="1">
    <citation type="journal article" date="2014" name="Int. J. Syst. Evol. Microbiol.">
        <title>Complete genome sequence of Corynebacterium casei LMG S-19264T (=DSM 44701T), isolated from a smear-ripened cheese.</title>
        <authorList>
            <consortium name="US DOE Joint Genome Institute (JGI-PGF)"/>
            <person name="Walter F."/>
            <person name="Albersmeier A."/>
            <person name="Kalinowski J."/>
            <person name="Ruckert C."/>
        </authorList>
    </citation>
    <scope>NUCLEOTIDE SEQUENCE</scope>
    <source>
        <strain evidence="1">CGMCC 1.15034</strain>
    </source>
</reference>
<evidence type="ECO:0000313" key="2">
    <source>
        <dbReference type="Proteomes" id="UP000625079"/>
    </source>
</evidence>
<protein>
    <submittedName>
        <fullName evidence="1">Uncharacterized protein</fullName>
    </submittedName>
</protein>
<dbReference type="AlphaFoldDB" id="A0AA87W649"/>
<reference evidence="1" key="2">
    <citation type="submission" date="2022-12" db="EMBL/GenBank/DDBJ databases">
        <authorList>
            <person name="Sun Q."/>
            <person name="Zhou Y."/>
        </authorList>
    </citation>
    <scope>NUCLEOTIDE SEQUENCE</scope>
    <source>
        <strain evidence="1">CGMCC 1.15034</strain>
    </source>
</reference>
<name>A0AA87W649_9BRAD</name>
<dbReference type="EMBL" id="BMHC01000010">
    <property type="protein sequence ID" value="GGI27508.1"/>
    <property type="molecule type" value="Genomic_DNA"/>
</dbReference>
<organism evidence="1 2">
    <name type="scientific">Bradyrhizobium guangdongense</name>
    <dbReference type="NCBI Taxonomy" id="1325090"/>
    <lineage>
        <taxon>Bacteria</taxon>
        <taxon>Pseudomonadati</taxon>
        <taxon>Pseudomonadota</taxon>
        <taxon>Alphaproteobacteria</taxon>
        <taxon>Hyphomicrobiales</taxon>
        <taxon>Nitrobacteraceae</taxon>
        <taxon>Bradyrhizobium</taxon>
    </lineage>
</organism>
<evidence type="ECO:0000313" key="1">
    <source>
        <dbReference type="EMBL" id="GGI27508.1"/>
    </source>
</evidence>